<keyword evidence="4" id="KW-1185">Reference proteome</keyword>
<protein>
    <submittedName>
        <fullName evidence="3">Uncharacterized protein</fullName>
    </submittedName>
</protein>
<proteinExistence type="predicted"/>
<evidence type="ECO:0000256" key="2">
    <source>
        <dbReference type="SAM" id="Phobius"/>
    </source>
</evidence>
<keyword evidence="2" id="KW-1133">Transmembrane helix</keyword>
<organism evidence="3 4">
    <name type="scientific">Nitzschia inconspicua</name>
    <dbReference type="NCBI Taxonomy" id="303405"/>
    <lineage>
        <taxon>Eukaryota</taxon>
        <taxon>Sar</taxon>
        <taxon>Stramenopiles</taxon>
        <taxon>Ochrophyta</taxon>
        <taxon>Bacillariophyta</taxon>
        <taxon>Bacillariophyceae</taxon>
        <taxon>Bacillariophycidae</taxon>
        <taxon>Bacillariales</taxon>
        <taxon>Bacillariaceae</taxon>
        <taxon>Nitzschia</taxon>
    </lineage>
</organism>
<feature type="transmembrane region" description="Helical" evidence="2">
    <location>
        <begin position="21"/>
        <end position="43"/>
    </location>
</feature>
<feature type="transmembrane region" description="Helical" evidence="2">
    <location>
        <begin position="125"/>
        <end position="145"/>
    </location>
</feature>
<evidence type="ECO:0000313" key="3">
    <source>
        <dbReference type="EMBL" id="KAG7364324.1"/>
    </source>
</evidence>
<dbReference type="AlphaFoldDB" id="A0A9K3LKY1"/>
<gene>
    <name evidence="3" type="ORF">IV203_037526</name>
</gene>
<feature type="region of interest" description="Disordered" evidence="1">
    <location>
        <begin position="211"/>
        <end position="259"/>
    </location>
</feature>
<keyword evidence="2" id="KW-0812">Transmembrane</keyword>
<feature type="transmembrane region" description="Helical" evidence="2">
    <location>
        <begin position="165"/>
        <end position="187"/>
    </location>
</feature>
<dbReference type="Proteomes" id="UP000693970">
    <property type="component" value="Unassembled WGS sequence"/>
</dbReference>
<evidence type="ECO:0000313" key="4">
    <source>
        <dbReference type="Proteomes" id="UP000693970"/>
    </source>
</evidence>
<keyword evidence="2" id="KW-0472">Membrane</keyword>
<sequence>MAINKNDWRTPAPYGGTGWTYLFIQFLAFLFFFFASFTCWLTVSQTTELKVLIGYWSRELPEYAEAAALAGTNRNYCVSWDSATKEQLFDGPWRFGRAVGVIGAILAIPVFLISLCITLVSLNMIYFKALCCTHILMGLLSTSLLAGLGSDVCEVESCRLGPGGYLAIVDTFLWMAAAIGAYILSLWRQESEPPKTDAKPKVVPAKLRQTVVSTGNNPSISEKENEEMPVSQSRKKKVQSTAKSKKKKKITGKKSFQEP</sequence>
<feature type="transmembrane region" description="Helical" evidence="2">
    <location>
        <begin position="98"/>
        <end position="120"/>
    </location>
</feature>
<feature type="compositionally biased region" description="Basic residues" evidence="1">
    <location>
        <begin position="233"/>
        <end position="252"/>
    </location>
</feature>
<reference evidence="3" key="2">
    <citation type="submission" date="2021-04" db="EMBL/GenBank/DDBJ databases">
        <authorList>
            <person name="Podell S."/>
        </authorList>
    </citation>
    <scope>NUCLEOTIDE SEQUENCE</scope>
    <source>
        <strain evidence="3">Hildebrandi</strain>
    </source>
</reference>
<reference evidence="3" key="1">
    <citation type="journal article" date="2021" name="Sci. Rep.">
        <title>Diploid genomic architecture of Nitzschia inconspicua, an elite biomass production diatom.</title>
        <authorList>
            <person name="Oliver A."/>
            <person name="Podell S."/>
            <person name="Pinowska A."/>
            <person name="Traller J.C."/>
            <person name="Smith S.R."/>
            <person name="McClure R."/>
            <person name="Beliaev A."/>
            <person name="Bohutskyi P."/>
            <person name="Hill E.A."/>
            <person name="Rabines A."/>
            <person name="Zheng H."/>
            <person name="Allen L.Z."/>
            <person name="Kuo A."/>
            <person name="Grigoriev I.V."/>
            <person name="Allen A.E."/>
            <person name="Hazlebeck D."/>
            <person name="Allen E.E."/>
        </authorList>
    </citation>
    <scope>NUCLEOTIDE SEQUENCE</scope>
    <source>
        <strain evidence="3">Hildebrandi</strain>
    </source>
</reference>
<dbReference type="EMBL" id="JAGRRH010000009">
    <property type="protein sequence ID" value="KAG7364324.1"/>
    <property type="molecule type" value="Genomic_DNA"/>
</dbReference>
<evidence type="ECO:0000256" key="1">
    <source>
        <dbReference type="SAM" id="MobiDB-lite"/>
    </source>
</evidence>
<accession>A0A9K3LKY1</accession>
<comment type="caution">
    <text evidence="3">The sequence shown here is derived from an EMBL/GenBank/DDBJ whole genome shotgun (WGS) entry which is preliminary data.</text>
</comment>
<name>A0A9K3LKY1_9STRA</name>
<feature type="compositionally biased region" description="Polar residues" evidence="1">
    <location>
        <begin position="211"/>
        <end position="220"/>
    </location>
</feature>